<keyword evidence="5 6" id="KW-0472">Membrane</keyword>
<keyword evidence="8" id="KW-1185">Reference proteome</keyword>
<accession>A0AAV6J411</accession>
<dbReference type="GO" id="GO:0005384">
    <property type="term" value="F:manganese ion transmembrane transporter activity"/>
    <property type="evidence" value="ECO:0007669"/>
    <property type="project" value="TreeGrafter"/>
</dbReference>
<dbReference type="GO" id="GO:0005886">
    <property type="term" value="C:plasma membrane"/>
    <property type="evidence" value="ECO:0007669"/>
    <property type="project" value="TreeGrafter"/>
</dbReference>
<keyword evidence="4 6" id="KW-1133">Transmembrane helix</keyword>
<dbReference type="PANTHER" id="PTHR11706:SF99">
    <property type="entry name" value="METAL TRANSPORTER NRAMP5-LIKE"/>
    <property type="match status" value="1"/>
</dbReference>
<evidence type="ECO:0000256" key="6">
    <source>
        <dbReference type="SAM" id="Phobius"/>
    </source>
</evidence>
<name>A0AAV6J411_9ERIC</name>
<evidence type="ECO:0000313" key="8">
    <source>
        <dbReference type="Proteomes" id="UP000823749"/>
    </source>
</evidence>
<keyword evidence="3 6" id="KW-0812">Transmembrane</keyword>
<dbReference type="PRINTS" id="PR00447">
    <property type="entry name" value="NATRESASSCMP"/>
</dbReference>
<dbReference type="NCBIfam" id="NF037982">
    <property type="entry name" value="Nramp_1"/>
    <property type="match status" value="2"/>
</dbReference>
<feature type="transmembrane region" description="Helical" evidence="6">
    <location>
        <begin position="190"/>
        <end position="211"/>
    </location>
</feature>
<feature type="transmembrane region" description="Helical" evidence="6">
    <location>
        <begin position="393"/>
        <end position="415"/>
    </location>
</feature>
<evidence type="ECO:0000256" key="5">
    <source>
        <dbReference type="ARBA" id="ARBA00023136"/>
    </source>
</evidence>
<feature type="transmembrane region" description="Helical" evidence="6">
    <location>
        <begin position="350"/>
        <end position="373"/>
    </location>
</feature>
<comment type="caution">
    <text evidence="7">The sequence shown here is derived from an EMBL/GenBank/DDBJ whole genome shotgun (WGS) entry which is preliminary data.</text>
</comment>
<dbReference type="GO" id="GO:0015086">
    <property type="term" value="F:cadmium ion transmembrane transporter activity"/>
    <property type="evidence" value="ECO:0007669"/>
    <property type="project" value="TreeGrafter"/>
</dbReference>
<dbReference type="InterPro" id="IPR001046">
    <property type="entry name" value="NRAMP_fam"/>
</dbReference>
<dbReference type="Proteomes" id="UP000823749">
    <property type="component" value="Chromosome 8"/>
</dbReference>
<dbReference type="EMBL" id="JACTNZ010000008">
    <property type="protein sequence ID" value="KAG5534324.1"/>
    <property type="molecule type" value="Genomic_DNA"/>
</dbReference>
<evidence type="ECO:0000256" key="1">
    <source>
        <dbReference type="ARBA" id="ARBA00004141"/>
    </source>
</evidence>
<evidence type="ECO:0000256" key="4">
    <source>
        <dbReference type="ARBA" id="ARBA00022989"/>
    </source>
</evidence>
<gene>
    <name evidence="7" type="ORF">RHGRI_022452</name>
</gene>
<feature type="transmembrane region" description="Helical" evidence="6">
    <location>
        <begin position="151"/>
        <end position="170"/>
    </location>
</feature>
<reference evidence="7" key="1">
    <citation type="submission" date="2020-08" db="EMBL/GenBank/DDBJ databases">
        <title>Plant Genome Project.</title>
        <authorList>
            <person name="Zhang R.-G."/>
        </authorList>
    </citation>
    <scope>NUCLEOTIDE SEQUENCE</scope>
    <source>
        <strain evidence="7">WSP0</strain>
        <tissue evidence="7">Leaf</tissue>
    </source>
</reference>
<dbReference type="AlphaFoldDB" id="A0AAV6J411"/>
<evidence type="ECO:0000313" key="7">
    <source>
        <dbReference type="EMBL" id="KAG5534324.1"/>
    </source>
</evidence>
<feature type="transmembrane region" description="Helical" evidence="6">
    <location>
        <begin position="106"/>
        <end position="126"/>
    </location>
</feature>
<evidence type="ECO:0000256" key="3">
    <source>
        <dbReference type="ARBA" id="ARBA00022692"/>
    </source>
</evidence>
<sequence>MAALVLIHETPQWKKLLSYVGPGFLVSVAYLDPGNLQTDLQAGANHKYELLWIVLAGLTFALLIQSRSANLGVVTGKHLSEHCKTEYPNPVNYILWILAEIRKLEVAIGILVLVVGGCFFSMMVHARPSPEEIMTGMFIPKLSGTRATRDAIALLGALIMPHNLFLHSALVISRKIPHSSEGIRSARKYFLLESSLALFIAFLINVAVISVSGSVCWNQNLSSESKAQCENITLNSAAFLLKNSLGKWSSKVYAISLLASGQSSTVTGTYAGQYIMQGFLDLKMKLWLRNLVTRFIAIAPSLVICIIGGASGASRLIIIASMILSFELPFALVPLLRFTSSEAKMGPHKSSVMVTFTSWILGFCSIGINLYFLSATVMGRITDRGHSSKASSIVTGVFVFPTMVLYVALLAYLTLKKETPVTIGSPPGLGINNVTSSESEFGRRSDGIQKVHGMEGDDIVSAA</sequence>
<organism evidence="7 8">
    <name type="scientific">Rhododendron griersonianum</name>
    <dbReference type="NCBI Taxonomy" id="479676"/>
    <lineage>
        <taxon>Eukaryota</taxon>
        <taxon>Viridiplantae</taxon>
        <taxon>Streptophyta</taxon>
        <taxon>Embryophyta</taxon>
        <taxon>Tracheophyta</taxon>
        <taxon>Spermatophyta</taxon>
        <taxon>Magnoliopsida</taxon>
        <taxon>eudicotyledons</taxon>
        <taxon>Gunneridae</taxon>
        <taxon>Pentapetalae</taxon>
        <taxon>asterids</taxon>
        <taxon>Ericales</taxon>
        <taxon>Ericaceae</taxon>
        <taxon>Ericoideae</taxon>
        <taxon>Rhodoreae</taxon>
        <taxon>Rhododendron</taxon>
    </lineage>
</organism>
<feature type="transmembrane region" description="Helical" evidence="6">
    <location>
        <begin position="316"/>
        <end position="338"/>
    </location>
</feature>
<proteinExistence type="inferred from homology"/>
<dbReference type="Pfam" id="PF01566">
    <property type="entry name" value="Nramp"/>
    <property type="match status" value="1"/>
</dbReference>
<dbReference type="PANTHER" id="PTHR11706">
    <property type="entry name" value="SOLUTE CARRIER PROTEIN FAMILY 11 MEMBER"/>
    <property type="match status" value="1"/>
</dbReference>
<protein>
    <submittedName>
        <fullName evidence="7">Uncharacterized protein</fullName>
    </submittedName>
</protein>
<evidence type="ECO:0000256" key="2">
    <source>
        <dbReference type="ARBA" id="ARBA00009965"/>
    </source>
</evidence>
<comment type="similarity">
    <text evidence="2">Belongs to the NRAMP (TC 2.A.55) family.</text>
</comment>
<dbReference type="GO" id="GO:0034755">
    <property type="term" value="P:iron ion transmembrane transport"/>
    <property type="evidence" value="ECO:0007669"/>
    <property type="project" value="TreeGrafter"/>
</dbReference>
<comment type="subcellular location">
    <subcellularLocation>
        <location evidence="1">Membrane</location>
        <topology evidence="1">Multi-pass membrane protein</topology>
    </subcellularLocation>
</comment>
<feature type="transmembrane region" description="Helical" evidence="6">
    <location>
        <begin position="291"/>
        <end position="310"/>
    </location>
</feature>